<evidence type="ECO:0000256" key="1">
    <source>
        <dbReference type="ARBA" id="ARBA00022723"/>
    </source>
</evidence>
<organism evidence="7 8">
    <name type="scientific">Macrostomum lignano</name>
    <dbReference type="NCBI Taxonomy" id="282301"/>
    <lineage>
        <taxon>Eukaryota</taxon>
        <taxon>Metazoa</taxon>
        <taxon>Spiralia</taxon>
        <taxon>Lophotrochozoa</taxon>
        <taxon>Platyhelminthes</taxon>
        <taxon>Rhabditophora</taxon>
        <taxon>Macrostomorpha</taxon>
        <taxon>Macrostomida</taxon>
        <taxon>Macrostomidae</taxon>
        <taxon>Macrostomum</taxon>
    </lineage>
</organism>
<keyword evidence="1" id="KW-0479">Metal-binding</keyword>
<evidence type="ECO:0000256" key="3">
    <source>
        <dbReference type="ARBA" id="ARBA00022833"/>
    </source>
</evidence>
<protein>
    <submittedName>
        <fullName evidence="8">UBR-type domain-containing protein</fullName>
    </submittedName>
</protein>
<name>A0A1I8GRS2_9PLAT</name>
<keyword evidence="3" id="KW-0862">Zinc</keyword>
<sequence>ADVVATLNLLCRGVGGLSADDLTAAKSVIASTSSSATSGPLPETAAAALTWPNLTGRLDRDTRVYANAIEEFLNEPIADDETAATAKSTAAKTTSEEVAANFEYADDANPTVRAAVLARCRAVAYSLGVVERLLECAKSRLNCLSDGGTVAVSFFSTASSSSATTKAASKAAASLPAKQLLIELDLVDRIVSLGVAIGAVSAGGAVCCKADRIGHRSPQQQTASSAQEESSASTSQATADSVALISAAWRIVDRLLEPSSVSAADGDGAVFARRNLRFACGALGLNGAVQFMLGRQTQQTQQHQLLLGPAGLLAVSRSLKALLDSPSLLLTGANSAESSASSSVADLRPLDAYHSPRDCAATIAGILSNFDAWPTGLSNSLQSALSSASVAFHRCLHSLLTECPTGQTDQFRSSLSAAVGFPIDASNQPLPLRSSWRSLSVAVQVIFLRLEAGRSTGAEDRKLLDSLWLRLFASLSTGWLARNAELLYTWPNQLASSGSGASDLGPEVAQLMQLLFFARQQRREALNLTVNLFCQLVSSVPKKPTQLLNPLPISRLCLLMASFVQYYYDPPDNLMRQLKYSFFGQFLRPTSSQATVAAATAADSASCGTLAAVASDEDLANRLLYYELPPVPAPSVSKPDNLALDCLMSNPDTYDQIYSACLGLLRLTWRVNALSNNSTADYRPDSMRALEYHWRAANRLLNLLPPSGWFLRTCDSGGLEPPSGDILADRFDLYCVAQLNSRYFTARRQVFANLAKSTGQAWIDALFEEKLSACGTLAALTAYVESYFKDVKFGEFTNNSNSYAAVACLSAIFSDLRSGGEGGDDSESTASSSRRLVSASGGKVVALAKLSSADTPASVLACANRLRQPLIDIAELCGQAIIDWLVQTDSQHCGLADYELQLCRRLLAILSGPGGFKDSSACLPEHIRRNMDVYDALDGRGCQQQSGSTPAHSLMEQTVLLHLAQSSATGPACLSYKRLLCSLGRLLRSLQHWWPSTQSVLTKVGGVPRLAAIRLGYAYRPIHEAALSLIGGDSGNDLLLLHCLSNLLHDLFTDPHASHSAWPVEARNHPIWKAMQRDTIALMTSTLSSNNSSAVKLLESTFQQLPDSLAAVLFGSQDSLAFFNRLLTRLHALPSGSESGSSEDSSGFPPEHPLTALCKSLADNAADVSDKMIQSWLEDKLTADCSTKLSELAQFAELLVKESSKSRRLPSKLPRRLLKELLALKTPSARMLHSTGDFPAYLAVLVTLAFADGGSGHRSVARQCLDWLNQAAKDIEEKPLPDATVTEILTYLRDLLAVLGAQSASANKAKLKQGQQKTDRRASEASETRLCTYTYTAKEFHDQHWYNCHTCKFVDGVGVCSVCARLCHRGHDLTYNKFGAFFCDCGAKGESFCQALNRRSASAALSLLQPPQLPPRRRRHDRPESPAHPLPPLLPPPLLRLPLQDDDGIISSSSPSRPRLHLRRRHRRRLCRRRTILHRQCQSHRDSLCELLMQPEYVALINRLLSRLAQPLLEIYKRRAVGNSAWIGSAYDRFYNGEKIVTVQCDQLLTTSIQCDDGAFDRLKLSYSGEEGQQLKALLANHNLARVPLVPLCGRQCDNLILASDQGRISTVSLKALVNQAVAMHNSEDDDLHSNNKKSANNGGNGKKATSATAMKRKLLSNPIDCATLHFQVVHIAPNPANDSIVSVCGLRECRLITLTGSGSIQDVLVVTTALESNTHIIKSIWLPGSPSELAIVTPSCVKIFNTALDVISPQYYFLIGSGSIRDATFVGSTAGDGPRLLIMSSNGAIFSQKLAPTCAAESIGAFTIATCLEFANPLPGIRDSAKDQQSRGKGGVSLHYSAPLGVLLHSYTCGASFCTAVPVSLAADISSEPGSGGVLTAKHHRIDIDSTASSKPAAPLTAWRDVPGHPGLLTAIRISSQAPVLISLEPDKIASLDLHASGNGGGGGGSRANRSAGFLCARLPAVSAELVEPANTDHAELTACLALHEDGSVRFYFIANSQTGYWLQPEFYPRLSTALASWSAATGSRRGSRWE</sequence>
<dbReference type="InterPro" id="IPR045841">
    <property type="entry name" value="E3_UBR4_N"/>
</dbReference>
<feature type="compositionally biased region" description="Pro residues" evidence="5">
    <location>
        <begin position="1426"/>
        <end position="1436"/>
    </location>
</feature>
<accession>A0A1I8GRS2</accession>
<feature type="region of interest" description="Disordered" evidence="5">
    <location>
        <begin position="1627"/>
        <end position="1651"/>
    </location>
</feature>
<feature type="domain" description="UBR-type" evidence="6">
    <location>
        <begin position="1329"/>
        <end position="1398"/>
    </location>
</feature>
<evidence type="ECO:0000313" key="7">
    <source>
        <dbReference type="Proteomes" id="UP000095280"/>
    </source>
</evidence>
<dbReference type="PROSITE" id="PS51157">
    <property type="entry name" value="ZF_UBR"/>
    <property type="match status" value="1"/>
</dbReference>
<dbReference type="InterPro" id="IPR045189">
    <property type="entry name" value="UBR4-like"/>
</dbReference>
<feature type="zinc finger region" description="UBR-type" evidence="4">
    <location>
        <begin position="1329"/>
        <end position="1398"/>
    </location>
</feature>
<feature type="region of interest" description="Disordered" evidence="5">
    <location>
        <begin position="1405"/>
        <end position="1436"/>
    </location>
</feature>
<dbReference type="PANTHER" id="PTHR21725:SF1">
    <property type="entry name" value="E3 UBIQUITIN-PROTEIN LIGASE UBR4"/>
    <property type="match status" value="1"/>
</dbReference>
<evidence type="ECO:0000313" key="8">
    <source>
        <dbReference type="WBParaSite" id="maker-uti_cns_0002900-snap-gene-0.2-mRNA-1"/>
    </source>
</evidence>
<evidence type="ECO:0000256" key="5">
    <source>
        <dbReference type="SAM" id="MobiDB-lite"/>
    </source>
</evidence>
<dbReference type="Pfam" id="PF02207">
    <property type="entry name" value="zf-UBR"/>
    <property type="match status" value="1"/>
</dbReference>
<evidence type="ECO:0000256" key="4">
    <source>
        <dbReference type="PROSITE-ProRule" id="PRU00508"/>
    </source>
</evidence>
<dbReference type="Pfam" id="PF19423">
    <property type="entry name" value="E3_UBR4_N"/>
    <property type="match status" value="1"/>
</dbReference>
<reference evidence="8" key="1">
    <citation type="submission" date="2016-11" db="UniProtKB">
        <authorList>
            <consortium name="WormBaseParasite"/>
        </authorList>
    </citation>
    <scope>IDENTIFICATION</scope>
</reference>
<dbReference type="Proteomes" id="UP000095280">
    <property type="component" value="Unplaced"/>
</dbReference>
<dbReference type="InterPro" id="IPR047509">
    <property type="entry name" value="UBR4-like_UBR-box"/>
</dbReference>
<proteinExistence type="predicted"/>
<dbReference type="PANTHER" id="PTHR21725">
    <property type="entry name" value="E3 UBIQUITIN-PROTEIN LIGASE UBR4"/>
    <property type="match status" value="1"/>
</dbReference>
<dbReference type="SMART" id="SM00396">
    <property type="entry name" value="ZnF_UBR1"/>
    <property type="match status" value="1"/>
</dbReference>
<dbReference type="WBParaSite" id="maker-uti_cns_0002900-snap-gene-0.2-mRNA-1">
    <property type="protein sequence ID" value="maker-uti_cns_0002900-snap-gene-0.2-mRNA-1"/>
    <property type="gene ID" value="maker-uti_cns_0002900-snap-gene-0.2"/>
</dbReference>
<keyword evidence="7" id="KW-1185">Reference proteome</keyword>
<dbReference type="CDD" id="cd19680">
    <property type="entry name" value="UBR-box_UBR4"/>
    <property type="match status" value="1"/>
</dbReference>
<dbReference type="GO" id="GO:0008270">
    <property type="term" value="F:zinc ion binding"/>
    <property type="evidence" value="ECO:0007669"/>
    <property type="project" value="UniProtKB-KW"/>
</dbReference>
<evidence type="ECO:0000256" key="2">
    <source>
        <dbReference type="ARBA" id="ARBA00022771"/>
    </source>
</evidence>
<evidence type="ECO:0000259" key="6">
    <source>
        <dbReference type="PROSITE" id="PS51157"/>
    </source>
</evidence>
<keyword evidence="2" id="KW-0863">Zinc-finger</keyword>
<feature type="compositionally biased region" description="Low complexity" evidence="5">
    <location>
        <begin position="1637"/>
        <end position="1651"/>
    </location>
</feature>
<dbReference type="InterPro" id="IPR003126">
    <property type="entry name" value="Znf_UBR"/>
</dbReference>